<dbReference type="AlphaFoldDB" id="A0A6A6QMF3"/>
<protein>
    <recommendedName>
        <fullName evidence="2">DUF7587 domain-containing protein</fullName>
    </recommendedName>
</protein>
<reference evidence="3" key="1">
    <citation type="journal article" date="2020" name="Stud. Mycol.">
        <title>101 Dothideomycetes genomes: a test case for predicting lifestyles and emergence of pathogens.</title>
        <authorList>
            <person name="Haridas S."/>
            <person name="Albert R."/>
            <person name="Binder M."/>
            <person name="Bloem J."/>
            <person name="Labutti K."/>
            <person name="Salamov A."/>
            <person name="Andreopoulos B."/>
            <person name="Baker S."/>
            <person name="Barry K."/>
            <person name="Bills G."/>
            <person name="Bluhm B."/>
            <person name="Cannon C."/>
            <person name="Castanera R."/>
            <person name="Culley D."/>
            <person name="Daum C."/>
            <person name="Ezra D."/>
            <person name="Gonzalez J."/>
            <person name="Henrissat B."/>
            <person name="Kuo A."/>
            <person name="Liang C."/>
            <person name="Lipzen A."/>
            <person name="Lutzoni F."/>
            <person name="Magnuson J."/>
            <person name="Mondo S."/>
            <person name="Nolan M."/>
            <person name="Ohm R."/>
            <person name="Pangilinan J."/>
            <person name="Park H.-J."/>
            <person name="Ramirez L."/>
            <person name="Alfaro M."/>
            <person name="Sun H."/>
            <person name="Tritt A."/>
            <person name="Yoshinaga Y."/>
            <person name="Zwiers L.-H."/>
            <person name="Turgeon B."/>
            <person name="Goodwin S."/>
            <person name="Spatafora J."/>
            <person name="Crous P."/>
            <person name="Grigoriev I."/>
        </authorList>
    </citation>
    <scope>NUCLEOTIDE SEQUENCE</scope>
    <source>
        <strain evidence="3">CBS 269.34</strain>
    </source>
</reference>
<gene>
    <name evidence="3" type="ORF">BU16DRAFT_619643</name>
</gene>
<keyword evidence="4" id="KW-1185">Reference proteome</keyword>
<dbReference type="InterPro" id="IPR056009">
    <property type="entry name" value="DUF7587"/>
</dbReference>
<feature type="compositionally biased region" description="Basic and acidic residues" evidence="1">
    <location>
        <begin position="405"/>
        <end position="418"/>
    </location>
</feature>
<evidence type="ECO:0000313" key="4">
    <source>
        <dbReference type="Proteomes" id="UP000799750"/>
    </source>
</evidence>
<dbReference type="Pfam" id="PF24494">
    <property type="entry name" value="DUF7587"/>
    <property type="match status" value="1"/>
</dbReference>
<accession>A0A6A6QMF3</accession>
<feature type="compositionally biased region" description="Basic residues" evidence="1">
    <location>
        <begin position="390"/>
        <end position="404"/>
    </location>
</feature>
<organism evidence="3 4">
    <name type="scientific">Lophium mytilinum</name>
    <dbReference type="NCBI Taxonomy" id="390894"/>
    <lineage>
        <taxon>Eukaryota</taxon>
        <taxon>Fungi</taxon>
        <taxon>Dikarya</taxon>
        <taxon>Ascomycota</taxon>
        <taxon>Pezizomycotina</taxon>
        <taxon>Dothideomycetes</taxon>
        <taxon>Pleosporomycetidae</taxon>
        <taxon>Mytilinidiales</taxon>
        <taxon>Mytilinidiaceae</taxon>
        <taxon>Lophium</taxon>
    </lineage>
</organism>
<dbReference type="OrthoDB" id="4152607at2759"/>
<feature type="compositionally biased region" description="Basic and acidic residues" evidence="1">
    <location>
        <begin position="451"/>
        <end position="464"/>
    </location>
</feature>
<feature type="domain" description="DUF7587" evidence="2">
    <location>
        <begin position="2"/>
        <end position="130"/>
    </location>
</feature>
<evidence type="ECO:0000259" key="2">
    <source>
        <dbReference type="Pfam" id="PF24494"/>
    </source>
</evidence>
<proteinExistence type="predicted"/>
<dbReference type="EMBL" id="MU004192">
    <property type="protein sequence ID" value="KAF2493304.1"/>
    <property type="molecule type" value="Genomic_DNA"/>
</dbReference>
<name>A0A6A6QMF3_9PEZI</name>
<evidence type="ECO:0000313" key="3">
    <source>
        <dbReference type="EMBL" id="KAF2493304.1"/>
    </source>
</evidence>
<evidence type="ECO:0000256" key="1">
    <source>
        <dbReference type="SAM" id="MobiDB-lite"/>
    </source>
</evidence>
<feature type="region of interest" description="Disordered" evidence="1">
    <location>
        <begin position="390"/>
        <end position="471"/>
    </location>
</feature>
<sequence>MVPPQLFRAYSMSGSRSTKGFCANTIFQPPTDRHQHRDCRDSIYDMNQGEITVMLGHHLAWHDRNDDDLTSFTNSFLFAVEHALGSRNKQFDCHIAVIDTAKAMTVPTRTSAGGQPIHIHPALTVYVEAKVGAYAFWGNRDGGRLHPRKFTHEFVTVGVVKYTEIYHHISMNDLIKKGLFKIYPEFDIPEGFKTTGLYTRLIALREALYCSSKLKSKVIPADVECAQTTSDSLEGDLGNTEWAEVSLTVGFQENATDPVPEQDLEFAVDVSKSMAILQPGECLDDVKAPLNLVLAILSLRLRERGSPRLINYIRVNYERQDLESLIFPNISHVADNLPEQIQYLDLIRDACDALSVEMIPDNILSYGIGIAGHEKFLEEDERLKRKRSHNLWKKKVDKPKKRKKEQTSDEQQLKRQKSDLATPDRAVRSSELEIEQVVQDEATNEMAKTPTSEHDAAELIDKASEGNNENT</sequence>
<dbReference type="Proteomes" id="UP000799750">
    <property type="component" value="Unassembled WGS sequence"/>
</dbReference>